<dbReference type="GeneID" id="66103809"/>
<dbReference type="EMBL" id="MU250571">
    <property type="protein sequence ID" value="KAG7440449.1"/>
    <property type="molecule type" value="Genomic_DNA"/>
</dbReference>
<feature type="chain" id="PRO_5040283064" description="Secreted protein" evidence="1">
    <location>
        <begin position="21"/>
        <end position="106"/>
    </location>
</feature>
<keyword evidence="3" id="KW-1185">Reference proteome</keyword>
<proteinExistence type="predicted"/>
<gene>
    <name evidence="2" type="ORF">BT62DRAFT_583946</name>
</gene>
<feature type="signal peptide" evidence="1">
    <location>
        <begin position="1"/>
        <end position="20"/>
    </location>
</feature>
<dbReference type="Proteomes" id="UP000812287">
    <property type="component" value="Unassembled WGS sequence"/>
</dbReference>
<organism evidence="2 3">
    <name type="scientific">Guyanagaster necrorhizus</name>
    <dbReference type="NCBI Taxonomy" id="856835"/>
    <lineage>
        <taxon>Eukaryota</taxon>
        <taxon>Fungi</taxon>
        <taxon>Dikarya</taxon>
        <taxon>Basidiomycota</taxon>
        <taxon>Agaricomycotina</taxon>
        <taxon>Agaricomycetes</taxon>
        <taxon>Agaricomycetidae</taxon>
        <taxon>Agaricales</taxon>
        <taxon>Marasmiineae</taxon>
        <taxon>Physalacriaceae</taxon>
        <taxon>Guyanagaster</taxon>
    </lineage>
</organism>
<evidence type="ECO:0000313" key="3">
    <source>
        <dbReference type="Proteomes" id="UP000812287"/>
    </source>
</evidence>
<name>A0A9P8AM78_9AGAR</name>
<reference evidence="2" key="1">
    <citation type="submission" date="2020-11" db="EMBL/GenBank/DDBJ databases">
        <title>Adaptations for nitrogen fixation in a non-lichenized fungal sporocarp promotes dispersal by wood-feeding termites.</title>
        <authorList>
            <consortium name="DOE Joint Genome Institute"/>
            <person name="Koch R.A."/>
            <person name="Yoon G."/>
            <person name="Arayal U."/>
            <person name="Lail K."/>
            <person name="Amirebrahimi M."/>
            <person name="Labutti K."/>
            <person name="Lipzen A."/>
            <person name="Riley R."/>
            <person name="Barry K."/>
            <person name="Henrissat B."/>
            <person name="Grigoriev I.V."/>
            <person name="Herr J.R."/>
            <person name="Aime M.C."/>
        </authorList>
    </citation>
    <scope>NUCLEOTIDE SEQUENCE</scope>
    <source>
        <strain evidence="2">MCA 3950</strain>
    </source>
</reference>
<evidence type="ECO:0000313" key="2">
    <source>
        <dbReference type="EMBL" id="KAG7440449.1"/>
    </source>
</evidence>
<comment type="caution">
    <text evidence="2">The sequence shown here is derived from an EMBL/GenBank/DDBJ whole genome shotgun (WGS) entry which is preliminary data.</text>
</comment>
<protein>
    <recommendedName>
        <fullName evidence="4">Secreted protein</fullName>
    </recommendedName>
</protein>
<accession>A0A9P8AM78</accession>
<evidence type="ECO:0000256" key="1">
    <source>
        <dbReference type="SAM" id="SignalP"/>
    </source>
</evidence>
<dbReference type="RefSeq" id="XP_043033949.1">
    <property type="nucleotide sequence ID" value="XM_043181513.1"/>
</dbReference>
<evidence type="ECO:0008006" key="4">
    <source>
        <dbReference type="Google" id="ProtNLM"/>
    </source>
</evidence>
<sequence length="106" mass="12356">MQWPTWSIFPLLWFCRSSFAQTTSSVDYRPDGSSSQMPELGNPFVVFLIQRVNMITNVWIPPSLSKAVADVPFLIHWFSPILLWYRLQYTSKPSDRLLPGRMVCYP</sequence>
<dbReference type="AlphaFoldDB" id="A0A9P8AM78"/>
<keyword evidence="1" id="KW-0732">Signal</keyword>